<keyword evidence="1" id="KW-0131">Cell cycle</keyword>
<dbReference type="InParanoid" id="M4BT19"/>
<dbReference type="OMA" id="MIAWRAT"/>
<keyword evidence="1" id="KW-0539">Nucleus</keyword>
<feature type="region of interest" description="Disordered" evidence="2">
    <location>
        <begin position="334"/>
        <end position="380"/>
    </location>
</feature>
<feature type="domain" description="Sister chromatid cohesion C-terminal" evidence="3">
    <location>
        <begin position="44"/>
        <end position="186"/>
    </location>
</feature>
<dbReference type="GO" id="GO:0061775">
    <property type="term" value="F:cohesin loader activity"/>
    <property type="evidence" value="ECO:0007669"/>
    <property type="project" value="InterPro"/>
</dbReference>
<proteinExistence type="inferred from homology"/>
<dbReference type="PANTHER" id="PTHR21704">
    <property type="entry name" value="NIPPED-B-LIKE PROTEIN DELANGIN SCC2-RELATED"/>
    <property type="match status" value="1"/>
</dbReference>
<dbReference type="InterPro" id="IPR033031">
    <property type="entry name" value="Scc2/Nipped-B"/>
</dbReference>
<dbReference type="InterPro" id="IPR011989">
    <property type="entry name" value="ARM-like"/>
</dbReference>
<dbReference type="STRING" id="559515.M4BT19"/>
<dbReference type="AlphaFoldDB" id="M4BT19"/>
<dbReference type="SUPFAM" id="SSF48371">
    <property type="entry name" value="ARM repeat"/>
    <property type="match status" value="1"/>
</dbReference>
<dbReference type="InterPro" id="IPR024986">
    <property type="entry name" value="Nipped-B_C"/>
</dbReference>
<dbReference type="GO" id="GO:0010468">
    <property type="term" value="P:regulation of gene expression"/>
    <property type="evidence" value="ECO:0007669"/>
    <property type="project" value="InterPro"/>
</dbReference>
<dbReference type="EMBL" id="ABWE02000278">
    <property type="status" value="NOT_ANNOTATED_CDS"/>
    <property type="molecule type" value="Genomic_DNA"/>
</dbReference>
<dbReference type="Pfam" id="PF12830">
    <property type="entry name" value="Nipped-B_C"/>
    <property type="match status" value="1"/>
</dbReference>
<evidence type="ECO:0000313" key="5">
    <source>
        <dbReference type="Proteomes" id="UP000011713"/>
    </source>
</evidence>
<dbReference type="InterPro" id="IPR016024">
    <property type="entry name" value="ARM-type_fold"/>
</dbReference>
<dbReference type="eggNOG" id="KOG1020">
    <property type="taxonomic scope" value="Eukaryota"/>
</dbReference>
<evidence type="ECO:0000313" key="4">
    <source>
        <dbReference type="EnsemblProtists" id="HpaP809604"/>
    </source>
</evidence>
<dbReference type="Gene3D" id="1.25.10.10">
    <property type="entry name" value="Leucine-rich Repeat Variant"/>
    <property type="match status" value="1"/>
</dbReference>
<sequence length="380" mass="42583">MKELLLYEEQRLEKGQAAQTMNQSKSREQQVQGDQEADASLIGNIMQAELENILRLSIQHAPQLRIQAVACVGALLTQGLVNPLQCIPNLVALETDRVPDVRDAAFAQLRTLYEKFRSQIHTPLIKGIRDSYAFQLSVYGNCSALGSVANEKEFCLFGRLYMNFLKSTKSRESLFLKALVDQFHDQGTVLKPLKNDMAAGSSKEASAGVAPEQLEDEDSDLSMINVAEFRPLCPLGTSALSALEKNGRIAFAIALLLRLKFALKDNYQLDDERCATFKPSISEVPVEARERSPKNLLLPSVDDLCRSDDAIESNWNLFMIAWRATCKDQKQLDMDMKKNLKKPKTPSTRRRRSQKVVASMLLQRSESDSDTADEYIEGFA</sequence>
<keyword evidence="5" id="KW-1185">Reference proteome</keyword>
<dbReference type="GO" id="GO:0071169">
    <property type="term" value="P:establishment of protein localization to chromatin"/>
    <property type="evidence" value="ECO:0007669"/>
    <property type="project" value="TreeGrafter"/>
</dbReference>
<reference evidence="5" key="1">
    <citation type="journal article" date="2010" name="Science">
        <title>Signatures of adaptation to obligate biotrophy in the Hyaloperonospora arabidopsidis genome.</title>
        <authorList>
            <person name="Baxter L."/>
            <person name="Tripathy S."/>
            <person name="Ishaque N."/>
            <person name="Boot N."/>
            <person name="Cabral A."/>
            <person name="Kemen E."/>
            <person name="Thines M."/>
            <person name="Ah-Fong A."/>
            <person name="Anderson R."/>
            <person name="Badejoko W."/>
            <person name="Bittner-Eddy P."/>
            <person name="Boore J.L."/>
            <person name="Chibucos M.C."/>
            <person name="Coates M."/>
            <person name="Dehal P."/>
            <person name="Delehaunty K."/>
            <person name="Dong S."/>
            <person name="Downton P."/>
            <person name="Dumas B."/>
            <person name="Fabro G."/>
            <person name="Fronick C."/>
            <person name="Fuerstenberg S.I."/>
            <person name="Fulton L."/>
            <person name="Gaulin E."/>
            <person name="Govers F."/>
            <person name="Hughes L."/>
            <person name="Humphray S."/>
            <person name="Jiang R.H."/>
            <person name="Judelson H."/>
            <person name="Kamoun S."/>
            <person name="Kyung K."/>
            <person name="Meijer H."/>
            <person name="Minx P."/>
            <person name="Morris P."/>
            <person name="Nelson J."/>
            <person name="Phuntumart V."/>
            <person name="Qutob D."/>
            <person name="Rehmany A."/>
            <person name="Rougon-Cardoso A."/>
            <person name="Ryden P."/>
            <person name="Torto-Alalibo T."/>
            <person name="Studholme D."/>
            <person name="Wang Y."/>
            <person name="Win J."/>
            <person name="Wood J."/>
            <person name="Clifton S.W."/>
            <person name="Rogers J."/>
            <person name="Van den Ackerveken G."/>
            <person name="Jones J.D."/>
            <person name="McDowell J.M."/>
            <person name="Beynon J."/>
            <person name="Tyler B.M."/>
        </authorList>
    </citation>
    <scope>NUCLEOTIDE SEQUENCE [LARGE SCALE GENOMIC DNA]</scope>
    <source>
        <strain evidence="5">Emoy2</strain>
    </source>
</reference>
<keyword evidence="1" id="KW-0677">Repeat</keyword>
<dbReference type="PANTHER" id="PTHR21704:SF18">
    <property type="entry name" value="NIPPED-B-LIKE PROTEIN"/>
    <property type="match status" value="1"/>
</dbReference>
<dbReference type="Proteomes" id="UP000011713">
    <property type="component" value="Unassembled WGS sequence"/>
</dbReference>
<evidence type="ECO:0000259" key="3">
    <source>
        <dbReference type="Pfam" id="PF12830"/>
    </source>
</evidence>
<dbReference type="EnsemblProtists" id="HpaT809604">
    <property type="protein sequence ID" value="HpaP809604"/>
    <property type="gene ID" value="HpaG809604"/>
</dbReference>
<comment type="similarity">
    <text evidence="1">Belongs to the SCC2/Nipped-B family.</text>
</comment>
<feature type="compositionally biased region" description="Basic residues" evidence="2">
    <location>
        <begin position="339"/>
        <end position="354"/>
    </location>
</feature>
<evidence type="ECO:0000256" key="1">
    <source>
        <dbReference type="RuleBase" id="RU364107"/>
    </source>
</evidence>
<protein>
    <recommendedName>
        <fullName evidence="1">Sister chromatid cohesion protein</fullName>
    </recommendedName>
</protein>
<dbReference type="GO" id="GO:0034087">
    <property type="term" value="P:establishment of mitotic sister chromatid cohesion"/>
    <property type="evidence" value="ECO:0007669"/>
    <property type="project" value="TreeGrafter"/>
</dbReference>
<dbReference type="VEuPathDB" id="FungiDB:HpaG809604"/>
<dbReference type="GO" id="GO:0003682">
    <property type="term" value="F:chromatin binding"/>
    <property type="evidence" value="ECO:0007669"/>
    <property type="project" value="TreeGrafter"/>
</dbReference>
<organism evidence="4 5">
    <name type="scientific">Hyaloperonospora arabidopsidis (strain Emoy2)</name>
    <name type="common">Downy mildew agent</name>
    <name type="synonym">Peronospora arabidopsidis</name>
    <dbReference type="NCBI Taxonomy" id="559515"/>
    <lineage>
        <taxon>Eukaryota</taxon>
        <taxon>Sar</taxon>
        <taxon>Stramenopiles</taxon>
        <taxon>Oomycota</taxon>
        <taxon>Peronosporomycetes</taxon>
        <taxon>Peronosporales</taxon>
        <taxon>Peronosporaceae</taxon>
        <taxon>Hyaloperonospora</taxon>
    </lineage>
</organism>
<name>M4BT19_HYAAE</name>
<dbReference type="GO" id="GO:1990414">
    <property type="term" value="P:replication-born double-strand break repair via sister chromatid exchange"/>
    <property type="evidence" value="ECO:0007669"/>
    <property type="project" value="TreeGrafter"/>
</dbReference>
<feature type="compositionally biased region" description="Acidic residues" evidence="2">
    <location>
        <begin position="368"/>
        <end position="380"/>
    </location>
</feature>
<comment type="subcellular location">
    <subcellularLocation>
        <location evidence="1">Nucleus</location>
    </subcellularLocation>
</comment>
<reference evidence="4" key="2">
    <citation type="submission" date="2015-06" db="UniProtKB">
        <authorList>
            <consortium name="EnsemblProtists"/>
        </authorList>
    </citation>
    <scope>IDENTIFICATION</scope>
    <source>
        <strain evidence="4">Emoy2</strain>
    </source>
</reference>
<dbReference type="GO" id="GO:0090694">
    <property type="term" value="C:Scc2-Scc4 cohesin loading complex"/>
    <property type="evidence" value="ECO:0007669"/>
    <property type="project" value="TreeGrafter"/>
</dbReference>
<evidence type="ECO:0000256" key="2">
    <source>
        <dbReference type="SAM" id="MobiDB-lite"/>
    </source>
</evidence>
<dbReference type="HOGENOM" id="CLU_061684_0_0_1"/>
<dbReference type="GO" id="GO:0140588">
    <property type="term" value="P:chromatin looping"/>
    <property type="evidence" value="ECO:0007669"/>
    <property type="project" value="InterPro"/>
</dbReference>
<accession>M4BT19</accession>